<evidence type="ECO:0000313" key="4">
    <source>
        <dbReference type="Proteomes" id="UP000186583"/>
    </source>
</evidence>
<gene>
    <name evidence="3" type="ORF">CCHL11_08273</name>
</gene>
<dbReference type="SUPFAM" id="SSF51735">
    <property type="entry name" value="NAD(P)-binding Rossmann-fold domains"/>
    <property type="match status" value="1"/>
</dbReference>
<organism evidence="3 4">
    <name type="scientific">Colletotrichum chlorophyti</name>
    <dbReference type="NCBI Taxonomy" id="708187"/>
    <lineage>
        <taxon>Eukaryota</taxon>
        <taxon>Fungi</taxon>
        <taxon>Dikarya</taxon>
        <taxon>Ascomycota</taxon>
        <taxon>Pezizomycotina</taxon>
        <taxon>Sordariomycetes</taxon>
        <taxon>Hypocreomycetidae</taxon>
        <taxon>Glomerellales</taxon>
        <taxon>Glomerellaceae</taxon>
        <taxon>Colletotrichum</taxon>
    </lineage>
</organism>
<dbReference type="PANTHER" id="PTHR24320">
    <property type="entry name" value="RETINOL DEHYDROGENASE"/>
    <property type="match status" value="1"/>
</dbReference>
<evidence type="ECO:0000313" key="3">
    <source>
        <dbReference type="EMBL" id="OLN85692.1"/>
    </source>
</evidence>
<proteinExistence type="inferred from homology"/>
<name>A0A1Q8RN01_9PEZI</name>
<dbReference type="PANTHER" id="PTHR24320:SF272">
    <property type="entry name" value="NAD(P)-BINDING ROSSMANN-FOLD SUPERFAMILY PROTEIN"/>
    <property type="match status" value="1"/>
</dbReference>
<dbReference type="Gene3D" id="3.40.50.720">
    <property type="entry name" value="NAD(P)-binding Rossmann-like Domain"/>
    <property type="match status" value="1"/>
</dbReference>
<keyword evidence="2" id="KW-0560">Oxidoreductase</keyword>
<evidence type="ECO:0000256" key="2">
    <source>
        <dbReference type="ARBA" id="ARBA00023002"/>
    </source>
</evidence>
<sequence length="349" mass="37805">MSRYASAHEHPHGAGDARPTALKIIEDEGLVGKLADKTVLITGANQGIGLETARALHATGATVFLGVRNLERGRQAIADIQTPPNPAHTGALHLVEMSLDSLASVRKGAQDFLLRSGGKLNILVLNAGIMTEKKGQTVDGFETQFGTNHLGHFLLFQLLKSALLDSATPEFHSRVVAVSSMMHKVSGIRFDDYNFDKEGSYDIVTAYGQTKTANIYLANEIERRYGARGLHGLSLHPGIIMTNMSRPYLGDDDTVRAEMGEKQLEILRRVEKSPTQGAATTVYAAVSKEWEGRGGRYLSDCVEAAPGTGGSGVESWLTDTGYSAWIYDEEKAARLWKESCKMVGIEDGV</sequence>
<dbReference type="AlphaFoldDB" id="A0A1Q8RN01"/>
<dbReference type="STRING" id="708187.A0A1Q8RN01"/>
<dbReference type="InterPro" id="IPR002347">
    <property type="entry name" value="SDR_fam"/>
</dbReference>
<reference evidence="3 4" key="1">
    <citation type="submission" date="2016-11" db="EMBL/GenBank/DDBJ databases">
        <title>Draft Genome Assembly of Colletotrichum chlorophyti a pathogen of herbaceous plants.</title>
        <authorList>
            <person name="Gan P."/>
            <person name="Narusaka M."/>
            <person name="Tsushima A."/>
            <person name="Narusaka Y."/>
            <person name="Takano Y."/>
            <person name="Shirasu K."/>
        </authorList>
    </citation>
    <scope>NUCLEOTIDE SEQUENCE [LARGE SCALE GENOMIC DNA]</scope>
    <source>
        <strain evidence="3 4">NTL11</strain>
    </source>
</reference>
<protein>
    <submittedName>
        <fullName evidence="3">Short-chain dehydrogenase TIC 32, chloroplastic 6</fullName>
    </submittedName>
</protein>
<keyword evidence="4" id="KW-1185">Reference proteome</keyword>
<dbReference type="OrthoDB" id="191139at2759"/>
<dbReference type="Proteomes" id="UP000186583">
    <property type="component" value="Unassembled WGS sequence"/>
</dbReference>
<dbReference type="Pfam" id="PF00106">
    <property type="entry name" value="adh_short"/>
    <property type="match status" value="1"/>
</dbReference>
<dbReference type="EMBL" id="MPGH01000156">
    <property type="protein sequence ID" value="OLN85692.1"/>
    <property type="molecule type" value="Genomic_DNA"/>
</dbReference>
<dbReference type="PRINTS" id="PR00081">
    <property type="entry name" value="GDHRDH"/>
</dbReference>
<comment type="caution">
    <text evidence="3">The sequence shown here is derived from an EMBL/GenBank/DDBJ whole genome shotgun (WGS) entry which is preliminary data.</text>
</comment>
<evidence type="ECO:0000256" key="1">
    <source>
        <dbReference type="ARBA" id="ARBA00006484"/>
    </source>
</evidence>
<comment type="similarity">
    <text evidence="1">Belongs to the short-chain dehydrogenases/reductases (SDR) family.</text>
</comment>
<dbReference type="GO" id="GO:0016491">
    <property type="term" value="F:oxidoreductase activity"/>
    <property type="evidence" value="ECO:0007669"/>
    <property type="project" value="UniProtKB-KW"/>
</dbReference>
<accession>A0A1Q8RN01</accession>
<dbReference type="InterPro" id="IPR036291">
    <property type="entry name" value="NAD(P)-bd_dom_sf"/>
</dbReference>